<feature type="non-terminal residue" evidence="1">
    <location>
        <position position="1"/>
    </location>
</feature>
<sequence>EEFELLEELVVILSPFDKATQFLNGSKYPTLGFMTPMLEELACQLKYFTGQNEEAISVSNTILDNLIEWWGDPSEVGMYCSFLDP</sequence>
<comment type="caution">
    <text evidence="1">The sequence shown here is derived from an EMBL/GenBank/DDBJ whole genome shotgun (WGS) entry which is preliminary data.</text>
</comment>
<keyword evidence="2" id="KW-1185">Reference proteome</keyword>
<dbReference type="SUPFAM" id="SSF53098">
    <property type="entry name" value="Ribonuclease H-like"/>
    <property type="match status" value="1"/>
</dbReference>
<evidence type="ECO:0000313" key="1">
    <source>
        <dbReference type="EMBL" id="CAG8763434.1"/>
    </source>
</evidence>
<dbReference type="InterPro" id="IPR012337">
    <property type="entry name" value="RNaseH-like_sf"/>
</dbReference>
<accession>A0ABN7VF33</accession>
<dbReference type="Proteomes" id="UP000789901">
    <property type="component" value="Unassembled WGS sequence"/>
</dbReference>
<protein>
    <submittedName>
        <fullName evidence="1">39898_t:CDS:1</fullName>
    </submittedName>
</protein>
<dbReference type="EMBL" id="CAJVQB010013636">
    <property type="protein sequence ID" value="CAG8763434.1"/>
    <property type="molecule type" value="Genomic_DNA"/>
</dbReference>
<name>A0ABN7VF33_GIGMA</name>
<proteinExistence type="predicted"/>
<evidence type="ECO:0000313" key="2">
    <source>
        <dbReference type="Proteomes" id="UP000789901"/>
    </source>
</evidence>
<reference evidence="1 2" key="1">
    <citation type="submission" date="2021-06" db="EMBL/GenBank/DDBJ databases">
        <authorList>
            <person name="Kallberg Y."/>
            <person name="Tangrot J."/>
            <person name="Rosling A."/>
        </authorList>
    </citation>
    <scope>NUCLEOTIDE SEQUENCE [LARGE SCALE GENOMIC DNA]</scope>
    <source>
        <strain evidence="1 2">120-4 pot B 10/14</strain>
    </source>
</reference>
<gene>
    <name evidence="1" type="ORF">GMARGA_LOCUS17743</name>
</gene>
<organism evidence="1 2">
    <name type="scientific">Gigaspora margarita</name>
    <dbReference type="NCBI Taxonomy" id="4874"/>
    <lineage>
        <taxon>Eukaryota</taxon>
        <taxon>Fungi</taxon>
        <taxon>Fungi incertae sedis</taxon>
        <taxon>Mucoromycota</taxon>
        <taxon>Glomeromycotina</taxon>
        <taxon>Glomeromycetes</taxon>
        <taxon>Diversisporales</taxon>
        <taxon>Gigasporaceae</taxon>
        <taxon>Gigaspora</taxon>
    </lineage>
</organism>